<comment type="caution">
    <text evidence="1">The sequence shown here is derived from an EMBL/GenBank/DDBJ whole genome shotgun (WGS) entry which is preliminary data.</text>
</comment>
<accession>A0A833JBC9</accession>
<evidence type="ECO:0000313" key="2">
    <source>
        <dbReference type="Proteomes" id="UP000442694"/>
    </source>
</evidence>
<dbReference type="Proteomes" id="UP000442694">
    <property type="component" value="Unassembled WGS sequence"/>
</dbReference>
<sequence>MFPFLINYCMSEVKMISEYLNDSKYKANDENIELAKKIKLIRRKLRSGERFTKMQDTLILALNEVASSPYVARRWVKLCLSYVEFVSPIESSKEPGRLMVVLSNHPYGLSRDNLLAEFYEGYENASSKRQDSLRVCLEKVIQRARSIFIKYDLTILYCKINKKYLVSPIFNRAIK</sequence>
<gene>
    <name evidence="1" type="ORF">GCL57_11970</name>
</gene>
<evidence type="ECO:0000313" key="1">
    <source>
        <dbReference type="EMBL" id="KAB8028437.1"/>
    </source>
</evidence>
<name>A0A833JBC9_9BACT</name>
<keyword evidence="2" id="KW-1185">Reference proteome</keyword>
<protein>
    <submittedName>
        <fullName evidence="1">Uncharacterized protein</fullName>
    </submittedName>
</protein>
<dbReference type="AlphaFoldDB" id="A0A833JBC9"/>
<dbReference type="EMBL" id="WFLN01000009">
    <property type="protein sequence ID" value="KAB8028437.1"/>
    <property type="molecule type" value="Genomic_DNA"/>
</dbReference>
<organism evidence="1 2">
    <name type="scientific">Fluviispira multicolorata</name>
    <dbReference type="NCBI Taxonomy" id="2654512"/>
    <lineage>
        <taxon>Bacteria</taxon>
        <taxon>Pseudomonadati</taxon>
        <taxon>Bdellovibrionota</taxon>
        <taxon>Oligoflexia</taxon>
        <taxon>Silvanigrellales</taxon>
        <taxon>Silvanigrellaceae</taxon>
        <taxon>Fluviispira</taxon>
    </lineage>
</organism>
<reference evidence="1 2" key="1">
    <citation type="submission" date="2019-10" db="EMBL/GenBank/DDBJ databases">
        <title>New genus of Silvanigrellaceae.</title>
        <authorList>
            <person name="Pitt A."/>
            <person name="Hahn M.W."/>
        </authorList>
    </citation>
    <scope>NUCLEOTIDE SEQUENCE [LARGE SCALE GENOMIC DNA]</scope>
    <source>
        <strain evidence="1 2">33A1-SZDP</strain>
    </source>
</reference>
<proteinExistence type="predicted"/>
<dbReference type="RefSeq" id="WP_152213588.1">
    <property type="nucleotide sequence ID" value="NZ_WFLN01000009.1"/>
</dbReference>